<protein>
    <recommendedName>
        <fullName evidence="2">Gfd2/YDR514C-like C-terminal domain-containing protein</fullName>
    </recommendedName>
</protein>
<dbReference type="OrthoDB" id="5953249at2759"/>
<comment type="caution">
    <text evidence="3">The sequence shown here is derived from an EMBL/GenBank/DDBJ whole genome shotgun (WGS) entry which is preliminary data.</text>
</comment>
<dbReference type="GO" id="GO:0005634">
    <property type="term" value="C:nucleus"/>
    <property type="evidence" value="ECO:0007669"/>
    <property type="project" value="TreeGrafter"/>
</dbReference>
<dbReference type="EMBL" id="NJET01000046">
    <property type="protein sequence ID" value="PHH63601.1"/>
    <property type="molecule type" value="Genomic_DNA"/>
</dbReference>
<gene>
    <name evidence="3" type="ORF">CDD81_5693</name>
</gene>
<dbReference type="SUPFAM" id="SSF53098">
    <property type="entry name" value="Ribonuclease H-like"/>
    <property type="match status" value="1"/>
</dbReference>
<proteinExistence type="predicted"/>
<sequence>MAAQAAADGDMDARIAQLQEILGKQISFASAQDSEEDDQNEKQGQQEQDEGHQAPESVQDSSSDEDAEATQPRDRGEEGQKPVAVDYGCDEFVKGQMVGAHVDFVSWKTVQAYPTSFIGKRNSPRARPYFAAIFGYKNWDFFQLYDPRHPEKPPHLLVPTIQFVEFLRFINHQLDTFLTIPPDANRGRFCIQFGQGGTPRPRYLFRCDCKSQFDAISWPEIDADDTMSFNRASQKYQSGFAYNIDAMKQQAYSANRKRNAHERALKRKVDRRNMMDMVQDHLGICNGMLVHRNSVFICIDIESLESSPGCVSEVGIAVLDMARIKVNSLQDGGSQLWPFIKAYHLRTKEYSGMRNYRYVHGCPESFDFGKSTFPEGANLSAAVMNILGPYLHNGPGYVLFVGHNVDSDIRYLSQIGIDIMGFPAVVGKVDTQDLHQVWFSPDRVKSLESVLADLGIFSSNLHNAGNDAVYTLRAMIALAVRPENQENAGWIGTSGDFWEGTVG</sequence>
<dbReference type="STRING" id="1399860.A0A2C5Y9P3"/>
<dbReference type="Gene3D" id="3.30.420.10">
    <property type="entry name" value="Ribonuclease H-like superfamily/Ribonuclease H"/>
    <property type="match status" value="1"/>
</dbReference>
<feature type="compositionally biased region" description="Basic and acidic residues" evidence="1">
    <location>
        <begin position="71"/>
        <end position="80"/>
    </location>
</feature>
<dbReference type="GO" id="GO:0003676">
    <property type="term" value="F:nucleic acid binding"/>
    <property type="evidence" value="ECO:0007669"/>
    <property type="project" value="InterPro"/>
</dbReference>
<keyword evidence="4" id="KW-1185">Reference proteome</keyword>
<dbReference type="InterPro" id="IPR048519">
    <property type="entry name" value="Gfd2/YDR514C-like_C"/>
</dbReference>
<accession>A0A2C5Y9P3</accession>
<evidence type="ECO:0000313" key="3">
    <source>
        <dbReference type="EMBL" id="PHH63601.1"/>
    </source>
</evidence>
<dbReference type="InterPro" id="IPR036397">
    <property type="entry name" value="RNaseH_sf"/>
</dbReference>
<feature type="region of interest" description="Disordered" evidence="1">
    <location>
        <begin position="26"/>
        <end position="82"/>
    </location>
</feature>
<evidence type="ECO:0000259" key="2">
    <source>
        <dbReference type="Pfam" id="PF21762"/>
    </source>
</evidence>
<name>A0A2C5Y9P3_9HYPO</name>
<reference evidence="3 4" key="1">
    <citation type="submission" date="2017-06" db="EMBL/GenBank/DDBJ databases">
        <title>Ant-infecting Ophiocordyceps genomes reveal a high diversity of potential behavioral manipulation genes and a possible major role for enterotoxins.</title>
        <authorList>
            <person name="De Bekker C."/>
            <person name="Evans H.C."/>
            <person name="Brachmann A."/>
            <person name="Hughes D.P."/>
        </authorList>
    </citation>
    <scope>NUCLEOTIDE SEQUENCE [LARGE SCALE GENOMIC DNA]</scope>
    <source>
        <strain evidence="3 4">Map64</strain>
    </source>
</reference>
<dbReference type="InterPro" id="IPR012337">
    <property type="entry name" value="RNaseH-like_sf"/>
</dbReference>
<dbReference type="InterPro" id="IPR040151">
    <property type="entry name" value="Gfd2/YDR514C-like"/>
</dbReference>
<dbReference type="AlphaFoldDB" id="A0A2C5Y9P3"/>
<dbReference type="Pfam" id="PF21762">
    <property type="entry name" value="DEDDh_C"/>
    <property type="match status" value="1"/>
</dbReference>
<organism evidence="3 4">
    <name type="scientific">Ophiocordyceps australis</name>
    <dbReference type="NCBI Taxonomy" id="1399860"/>
    <lineage>
        <taxon>Eukaryota</taxon>
        <taxon>Fungi</taxon>
        <taxon>Dikarya</taxon>
        <taxon>Ascomycota</taxon>
        <taxon>Pezizomycotina</taxon>
        <taxon>Sordariomycetes</taxon>
        <taxon>Hypocreomycetidae</taxon>
        <taxon>Hypocreales</taxon>
        <taxon>Ophiocordycipitaceae</taxon>
        <taxon>Ophiocordyceps</taxon>
    </lineage>
</organism>
<dbReference type="PANTHER" id="PTHR28083:SF1">
    <property type="entry name" value="GOOD FOR FULL DBP5 ACTIVITY PROTEIN 2"/>
    <property type="match status" value="1"/>
</dbReference>
<feature type="domain" description="Gfd2/YDR514C-like C-terminal" evidence="2">
    <location>
        <begin position="295"/>
        <end position="478"/>
    </location>
</feature>
<dbReference type="Proteomes" id="UP000226192">
    <property type="component" value="Unassembled WGS sequence"/>
</dbReference>
<evidence type="ECO:0000256" key="1">
    <source>
        <dbReference type="SAM" id="MobiDB-lite"/>
    </source>
</evidence>
<evidence type="ECO:0000313" key="4">
    <source>
        <dbReference type="Proteomes" id="UP000226192"/>
    </source>
</evidence>
<dbReference type="PANTHER" id="PTHR28083">
    <property type="entry name" value="GOOD FOR FULL DBP5 ACTIVITY PROTEIN 2"/>
    <property type="match status" value="1"/>
</dbReference>